<dbReference type="SUPFAM" id="SSF53850">
    <property type="entry name" value="Periplasmic binding protein-like II"/>
    <property type="match status" value="1"/>
</dbReference>
<sequence length="273" mass="29889">MKNKILITLLAVTSCIVLLSGCTKKEIKNSSAQSNNSEKIELNISAAASLKESMADIQEKFKSISPNTDLIINYGSSGSLQQQIEQGAPCDIFISAGQSQMKKLDEENLLLESTKKDLVKNELVLIGPKSTPITSINDLKTDKVKKIAAGEPSSVPAGKYADETFNNLNIKSDIESKLVFAKDVKEVLAWSISGNADVGFVYLSDAFNNKDAKIIETIPETCHSPITYPISIVKNTSKSDVTKQVDTAKQFEDFLFTDDAKNIFEKYGYKSID</sequence>
<keyword evidence="2 5" id="KW-0500">Molybdenum</keyword>
<dbReference type="EMBL" id="SWVK01000004">
    <property type="protein sequence ID" value="NFN34368.1"/>
    <property type="molecule type" value="Genomic_DNA"/>
</dbReference>
<gene>
    <name evidence="6" type="primary">modA</name>
    <name evidence="6" type="ORF">FC774_07765</name>
    <name evidence="7" type="ORF">FDB51_04330</name>
</gene>
<evidence type="ECO:0000256" key="5">
    <source>
        <dbReference type="PIRSR" id="PIRSR004846-1"/>
    </source>
</evidence>
<dbReference type="PANTHER" id="PTHR30632">
    <property type="entry name" value="MOLYBDATE-BINDING PERIPLASMIC PROTEIN"/>
    <property type="match status" value="1"/>
</dbReference>
<feature type="binding site" evidence="5">
    <location>
        <position position="77"/>
    </location>
    <ligand>
        <name>molybdate</name>
        <dbReference type="ChEBI" id="CHEBI:36264"/>
    </ligand>
</feature>
<comment type="similarity">
    <text evidence="1">Belongs to the bacterial solute-binding protein ModA family.</text>
</comment>
<dbReference type="InterPro" id="IPR050682">
    <property type="entry name" value="ModA/WtpA"/>
</dbReference>
<dbReference type="InterPro" id="IPR041879">
    <property type="entry name" value="YvgL-like_PBP2"/>
</dbReference>
<protein>
    <submittedName>
        <fullName evidence="6">Molybdate ABC transporter substrate-binding protein</fullName>
    </submittedName>
</protein>
<dbReference type="Gene3D" id="3.40.190.10">
    <property type="entry name" value="Periplasmic binding protein-like II"/>
    <property type="match status" value="2"/>
</dbReference>
<evidence type="ECO:0000313" key="7">
    <source>
        <dbReference type="EMBL" id="NFN34368.1"/>
    </source>
</evidence>
<feature type="binding site" evidence="5">
    <location>
        <position position="49"/>
    </location>
    <ligand>
        <name>molybdate</name>
        <dbReference type="ChEBI" id="CHEBI:36264"/>
    </ligand>
</feature>
<reference evidence="8 9" key="1">
    <citation type="submission" date="2019-04" db="EMBL/GenBank/DDBJ databases">
        <title>Genome sequencing of Clostridium botulinum Groups I-IV and Clostridium butyricum.</title>
        <authorList>
            <person name="Brunt J."/>
            <person name="Van Vliet A.H.M."/>
            <person name="Stringer S.C."/>
            <person name="Carter A.T."/>
            <person name="Peck M.W."/>
        </authorList>
    </citation>
    <scope>NUCLEOTIDE SEQUENCE [LARGE SCALE GENOMIC DNA]</scope>
    <source>
        <strain evidence="6 9">1605</strain>
        <strain evidence="7 8">CB-K-33E</strain>
    </source>
</reference>
<dbReference type="PROSITE" id="PS51257">
    <property type="entry name" value="PROKAR_LIPOPROTEIN"/>
    <property type="match status" value="1"/>
</dbReference>
<feature type="binding site" evidence="5">
    <location>
        <position position="202"/>
    </location>
    <ligand>
        <name>molybdate</name>
        <dbReference type="ChEBI" id="CHEBI:36264"/>
    </ligand>
</feature>
<dbReference type="GO" id="GO:0030973">
    <property type="term" value="F:molybdate ion binding"/>
    <property type="evidence" value="ECO:0007669"/>
    <property type="project" value="TreeGrafter"/>
</dbReference>
<dbReference type="NCBIfam" id="TIGR01256">
    <property type="entry name" value="modA"/>
    <property type="match status" value="1"/>
</dbReference>
<dbReference type="RefSeq" id="WP_053342607.1">
    <property type="nucleotide sequence ID" value="NZ_JACBBZ010000008.1"/>
</dbReference>
<evidence type="ECO:0000256" key="2">
    <source>
        <dbReference type="ARBA" id="ARBA00022505"/>
    </source>
</evidence>
<dbReference type="AlphaFoldDB" id="A0A0L9Y632"/>
<evidence type="ECO:0000313" key="8">
    <source>
        <dbReference type="Proteomes" id="UP000473681"/>
    </source>
</evidence>
<keyword evidence="4" id="KW-0732">Signal</keyword>
<evidence type="ECO:0000313" key="6">
    <source>
        <dbReference type="EMBL" id="NFF87767.1"/>
    </source>
</evidence>
<dbReference type="InterPro" id="IPR005950">
    <property type="entry name" value="ModA"/>
</dbReference>
<feature type="binding site" evidence="5">
    <location>
        <position position="157"/>
    </location>
    <ligand>
        <name>molybdate</name>
        <dbReference type="ChEBI" id="CHEBI:36264"/>
    </ligand>
</feature>
<dbReference type="PANTHER" id="PTHR30632:SF0">
    <property type="entry name" value="SULFATE-BINDING PROTEIN"/>
    <property type="match status" value="1"/>
</dbReference>
<dbReference type="Proteomes" id="UP000476820">
    <property type="component" value="Unassembled WGS sequence"/>
</dbReference>
<dbReference type="PIRSF" id="PIRSF004846">
    <property type="entry name" value="ModA"/>
    <property type="match status" value="1"/>
</dbReference>
<dbReference type="CDD" id="cd13537">
    <property type="entry name" value="PBP2_YvgL_like"/>
    <property type="match status" value="1"/>
</dbReference>
<proteinExistence type="inferred from homology"/>
<dbReference type="Pfam" id="PF13531">
    <property type="entry name" value="SBP_bac_11"/>
    <property type="match status" value="1"/>
</dbReference>
<evidence type="ECO:0000256" key="4">
    <source>
        <dbReference type="ARBA" id="ARBA00022729"/>
    </source>
</evidence>
<dbReference type="OrthoDB" id="9785015at2"/>
<dbReference type="GO" id="GO:0015689">
    <property type="term" value="P:molybdate ion transport"/>
    <property type="evidence" value="ECO:0007669"/>
    <property type="project" value="InterPro"/>
</dbReference>
<evidence type="ECO:0000313" key="9">
    <source>
        <dbReference type="Proteomes" id="UP000476820"/>
    </source>
</evidence>
<evidence type="ECO:0000256" key="1">
    <source>
        <dbReference type="ARBA" id="ARBA00009175"/>
    </source>
</evidence>
<organism evidence="6 9">
    <name type="scientific">Clostridium botulinum</name>
    <dbReference type="NCBI Taxonomy" id="1491"/>
    <lineage>
        <taxon>Bacteria</taxon>
        <taxon>Bacillati</taxon>
        <taxon>Bacillota</taxon>
        <taxon>Clostridia</taxon>
        <taxon>Eubacteriales</taxon>
        <taxon>Clostridiaceae</taxon>
        <taxon>Clostridium</taxon>
    </lineage>
</organism>
<evidence type="ECO:0000256" key="3">
    <source>
        <dbReference type="ARBA" id="ARBA00022723"/>
    </source>
</evidence>
<keyword evidence="3 5" id="KW-0479">Metal-binding</keyword>
<accession>A0A0L9Y632</accession>
<feature type="binding site" evidence="5">
    <location>
        <position position="184"/>
    </location>
    <ligand>
        <name>molybdate</name>
        <dbReference type="ChEBI" id="CHEBI:36264"/>
    </ligand>
</feature>
<dbReference type="Proteomes" id="UP000473681">
    <property type="component" value="Unassembled WGS sequence"/>
</dbReference>
<name>A0A0L9Y632_CLOBO</name>
<comment type="caution">
    <text evidence="6">The sequence shown here is derived from an EMBL/GenBank/DDBJ whole genome shotgun (WGS) entry which is preliminary data.</text>
</comment>
<dbReference type="FunFam" id="3.40.190.10:FF:000035">
    <property type="entry name" value="Molybdate ABC transporter substrate-binding protein"/>
    <property type="match status" value="1"/>
</dbReference>
<dbReference type="EMBL" id="SWOV01000016">
    <property type="protein sequence ID" value="NFF87767.1"/>
    <property type="molecule type" value="Genomic_DNA"/>
</dbReference>
<dbReference type="GO" id="GO:0046872">
    <property type="term" value="F:metal ion binding"/>
    <property type="evidence" value="ECO:0007669"/>
    <property type="project" value="UniProtKB-KW"/>
</dbReference>
<dbReference type="GO" id="GO:1901359">
    <property type="term" value="F:tungstate binding"/>
    <property type="evidence" value="ECO:0007669"/>
    <property type="project" value="UniProtKB-ARBA"/>
</dbReference>